<dbReference type="AlphaFoldDB" id="A0A517VU25"/>
<evidence type="ECO:0000256" key="10">
    <source>
        <dbReference type="ARBA" id="ARBA00042639"/>
    </source>
</evidence>
<dbReference type="EC" id="1.11.1.24" evidence="2"/>
<keyword evidence="6" id="KW-1015">Disulfide bond</keyword>
<dbReference type="KEGG" id="gaw:V144x_19640"/>
<gene>
    <name evidence="14" type="primary">bcp_2</name>
    <name evidence="14" type="ORF">V144x_19640</name>
</gene>
<comment type="function">
    <text evidence="1">Thiol-specific peroxidase that catalyzes the reduction of hydrogen peroxide and organic hydroperoxides to water and alcohols, respectively. Plays a role in cell protection against oxidative stress by detoxifying peroxides and as sensor of hydrogen peroxide-mediated signaling events.</text>
</comment>
<feature type="transmembrane region" description="Helical" evidence="12">
    <location>
        <begin position="104"/>
        <end position="129"/>
    </location>
</feature>
<dbReference type="InterPro" id="IPR018688">
    <property type="entry name" value="PpoB2-like"/>
</dbReference>
<evidence type="ECO:0000256" key="3">
    <source>
        <dbReference type="ARBA" id="ARBA00022559"/>
    </source>
</evidence>
<dbReference type="Gene3D" id="3.40.30.10">
    <property type="entry name" value="Glutaredoxin"/>
    <property type="match status" value="1"/>
</dbReference>
<dbReference type="Pfam" id="PF09948">
    <property type="entry name" value="PpoB2"/>
    <property type="match status" value="1"/>
</dbReference>
<keyword evidence="12" id="KW-0812">Transmembrane</keyword>
<evidence type="ECO:0000256" key="4">
    <source>
        <dbReference type="ARBA" id="ARBA00022862"/>
    </source>
</evidence>
<dbReference type="Pfam" id="PF00578">
    <property type="entry name" value="AhpC-TSA"/>
    <property type="match status" value="1"/>
</dbReference>
<dbReference type="GO" id="GO:0034599">
    <property type="term" value="P:cellular response to oxidative stress"/>
    <property type="evidence" value="ECO:0007669"/>
    <property type="project" value="TreeGrafter"/>
</dbReference>
<reference evidence="14 15" key="1">
    <citation type="submission" date="2019-03" db="EMBL/GenBank/DDBJ databases">
        <title>Deep-cultivation of Planctomycetes and their phenomic and genomic characterization uncovers novel biology.</title>
        <authorList>
            <person name="Wiegand S."/>
            <person name="Jogler M."/>
            <person name="Boedeker C."/>
            <person name="Pinto D."/>
            <person name="Vollmers J."/>
            <person name="Rivas-Marin E."/>
            <person name="Kohn T."/>
            <person name="Peeters S.H."/>
            <person name="Heuer A."/>
            <person name="Rast P."/>
            <person name="Oberbeckmann S."/>
            <person name="Bunk B."/>
            <person name="Jeske O."/>
            <person name="Meyerdierks A."/>
            <person name="Storesund J.E."/>
            <person name="Kallscheuer N."/>
            <person name="Luecker S."/>
            <person name="Lage O.M."/>
            <person name="Pohl T."/>
            <person name="Merkel B.J."/>
            <person name="Hornburger P."/>
            <person name="Mueller R.-W."/>
            <person name="Bruemmer F."/>
            <person name="Labrenz M."/>
            <person name="Spormann A.M."/>
            <person name="Op den Camp H."/>
            <person name="Overmann J."/>
            <person name="Amann R."/>
            <person name="Jetten M.S.M."/>
            <person name="Mascher T."/>
            <person name="Medema M.H."/>
            <person name="Devos D.P."/>
            <person name="Kaster A.-K."/>
            <person name="Ovreas L."/>
            <person name="Rohde M."/>
            <person name="Galperin M.Y."/>
            <person name="Jogler C."/>
        </authorList>
    </citation>
    <scope>NUCLEOTIDE SEQUENCE [LARGE SCALE GENOMIC DNA]</scope>
    <source>
        <strain evidence="14 15">V144</strain>
    </source>
</reference>
<evidence type="ECO:0000256" key="9">
    <source>
        <dbReference type="ARBA" id="ARBA00038489"/>
    </source>
</evidence>
<evidence type="ECO:0000256" key="8">
    <source>
        <dbReference type="ARBA" id="ARBA00032824"/>
    </source>
</evidence>
<keyword evidence="3 14" id="KW-0575">Peroxidase</keyword>
<keyword evidence="5 14" id="KW-0560">Oxidoreductase</keyword>
<evidence type="ECO:0000313" key="14">
    <source>
        <dbReference type="EMBL" id="QDT96507.1"/>
    </source>
</evidence>
<evidence type="ECO:0000256" key="1">
    <source>
        <dbReference type="ARBA" id="ARBA00003330"/>
    </source>
</evidence>
<keyword evidence="12" id="KW-0472">Membrane</keyword>
<feature type="transmembrane region" description="Helical" evidence="12">
    <location>
        <begin position="208"/>
        <end position="232"/>
    </location>
</feature>
<dbReference type="InterPro" id="IPR050924">
    <property type="entry name" value="Peroxiredoxin_BCP/PrxQ"/>
</dbReference>
<keyword evidence="7" id="KW-0676">Redox-active center</keyword>
<feature type="transmembrane region" description="Helical" evidence="12">
    <location>
        <begin position="183"/>
        <end position="202"/>
    </location>
</feature>
<organism evidence="14 15">
    <name type="scientific">Gimesia aquarii</name>
    <dbReference type="NCBI Taxonomy" id="2527964"/>
    <lineage>
        <taxon>Bacteria</taxon>
        <taxon>Pseudomonadati</taxon>
        <taxon>Planctomycetota</taxon>
        <taxon>Planctomycetia</taxon>
        <taxon>Planctomycetales</taxon>
        <taxon>Planctomycetaceae</taxon>
        <taxon>Gimesia</taxon>
    </lineage>
</organism>
<evidence type="ECO:0000256" key="7">
    <source>
        <dbReference type="ARBA" id="ARBA00023284"/>
    </source>
</evidence>
<evidence type="ECO:0000256" key="2">
    <source>
        <dbReference type="ARBA" id="ARBA00013017"/>
    </source>
</evidence>
<dbReference type="Proteomes" id="UP000318704">
    <property type="component" value="Chromosome"/>
</dbReference>
<sequence>MMRTARITIRRFIEALISVSRIDTSTAFCTGIIALGIVGWITALIMMGGMDRGPGTPLHNFPTFLMGWIIMLTAMMLPSEMIYVKVYTTVLKGKVTLQQGKSSLAIPLICFLAGYGIAWILYGTLAFILDTLLRVSAFEFINWNQEGPRITGLILFIAGLYQVSSLKYACLTHCRSPFSFFAHHWRIGILGSLQMGVLHGLICVACCWALMAVMFAVGAMNLAWMALLTLLMFAEKIVPFGQKLTLPIAIFLWVMGGWIAVTPGSAPFLKNPLQFDASNHADRFKQHSEESFNHPLLGQPAPEFILPNMGQQEVSLTELNKRGPVVIVFYYGYYCSHCVSQLFGLNENLQKFNELQATVVAISADTPQQTKTKFSRYGGFDFPVLSDRENRIATKYKIYQPATASRVEDQQHGLFVVDQNGQVVWAYHGETPFMDHQTLLEVLKSLDQAQ</sequence>
<proteinExistence type="inferred from homology"/>
<evidence type="ECO:0000259" key="13">
    <source>
        <dbReference type="PROSITE" id="PS51352"/>
    </source>
</evidence>
<feature type="transmembrane region" description="Helical" evidence="12">
    <location>
        <begin position="21"/>
        <end position="45"/>
    </location>
</feature>
<dbReference type="GO" id="GO:0008379">
    <property type="term" value="F:thioredoxin peroxidase activity"/>
    <property type="evidence" value="ECO:0007669"/>
    <property type="project" value="TreeGrafter"/>
</dbReference>
<dbReference type="InterPro" id="IPR013766">
    <property type="entry name" value="Thioredoxin_domain"/>
</dbReference>
<evidence type="ECO:0000256" key="12">
    <source>
        <dbReference type="SAM" id="Phobius"/>
    </source>
</evidence>
<keyword evidence="4" id="KW-0049">Antioxidant</keyword>
<comment type="catalytic activity">
    <reaction evidence="11">
        <text>a hydroperoxide + [thioredoxin]-dithiol = an alcohol + [thioredoxin]-disulfide + H2O</text>
        <dbReference type="Rhea" id="RHEA:62620"/>
        <dbReference type="Rhea" id="RHEA-COMP:10698"/>
        <dbReference type="Rhea" id="RHEA-COMP:10700"/>
        <dbReference type="ChEBI" id="CHEBI:15377"/>
        <dbReference type="ChEBI" id="CHEBI:29950"/>
        <dbReference type="ChEBI" id="CHEBI:30879"/>
        <dbReference type="ChEBI" id="CHEBI:35924"/>
        <dbReference type="ChEBI" id="CHEBI:50058"/>
        <dbReference type="EC" id="1.11.1.24"/>
    </reaction>
</comment>
<dbReference type="InterPro" id="IPR036249">
    <property type="entry name" value="Thioredoxin-like_sf"/>
</dbReference>
<protein>
    <recommendedName>
        <fullName evidence="2">thioredoxin-dependent peroxiredoxin</fullName>
        <ecNumber evidence="2">1.11.1.24</ecNumber>
    </recommendedName>
    <alternativeName>
        <fullName evidence="8">Thioredoxin peroxidase</fullName>
    </alternativeName>
    <alternativeName>
        <fullName evidence="10">Thioredoxin-dependent peroxiredoxin Bcp</fullName>
    </alternativeName>
</protein>
<feature type="domain" description="Thioredoxin" evidence="13">
    <location>
        <begin position="295"/>
        <end position="448"/>
    </location>
</feature>
<keyword evidence="12" id="KW-1133">Transmembrane helix</keyword>
<feature type="transmembrane region" description="Helical" evidence="12">
    <location>
        <begin position="149"/>
        <end position="171"/>
    </location>
</feature>
<accession>A0A517VU25</accession>
<dbReference type="GO" id="GO:0005737">
    <property type="term" value="C:cytoplasm"/>
    <property type="evidence" value="ECO:0007669"/>
    <property type="project" value="TreeGrafter"/>
</dbReference>
<dbReference type="GO" id="GO:0045454">
    <property type="term" value="P:cell redox homeostasis"/>
    <property type="evidence" value="ECO:0007669"/>
    <property type="project" value="TreeGrafter"/>
</dbReference>
<dbReference type="RefSeq" id="WP_144984759.1">
    <property type="nucleotide sequence ID" value="NZ_CP037920.1"/>
</dbReference>
<evidence type="ECO:0000256" key="11">
    <source>
        <dbReference type="ARBA" id="ARBA00049091"/>
    </source>
</evidence>
<dbReference type="PROSITE" id="PS51352">
    <property type="entry name" value="THIOREDOXIN_2"/>
    <property type="match status" value="1"/>
</dbReference>
<dbReference type="PANTHER" id="PTHR42801:SF4">
    <property type="entry name" value="AHPC_TSA FAMILY PROTEIN"/>
    <property type="match status" value="1"/>
</dbReference>
<dbReference type="PANTHER" id="PTHR42801">
    <property type="entry name" value="THIOREDOXIN-DEPENDENT PEROXIDE REDUCTASE"/>
    <property type="match status" value="1"/>
</dbReference>
<dbReference type="EMBL" id="CP037920">
    <property type="protein sequence ID" value="QDT96507.1"/>
    <property type="molecule type" value="Genomic_DNA"/>
</dbReference>
<dbReference type="InterPro" id="IPR000866">
    <property type="entry name" value="AhpC/TSA"/>
</dbReference>
<comment type="similarity">
    <text evidence="9">Belongs to the peroxiredoxin family. BCP/PrxQ subfamily.</text>
</comment>
<feature type="transmembrane region" description="Helical" evidence="12">
    <location>
        <begin position="244"/>
        <end position="261"/>
    </location>
</feature>
<name>A0A517VU25_9PLAN</name>
<evidence type="ECO:0000256" key="5">
    <source>
        <dbReference type="ARBA" id="ARBA00023002"/>
    </source>
</evidence>
<evidence type="ECO:0000313" key="15">
    <source>
        <dbReference type="Proteomes" id="UP000318704"/>
    </source>
</evidence>
<evidence type="ECO:0000256" key="6">
    <source>
        <dbReference type="ARBA" id="ARBA00023157"/>
    </source>
</evidence>
<feature type="transmembrane region" description="Helical" evidence="12">
    <location>
        <begin position="65"/>
        <end position="84"/>
    </location>
</feature>
<dbReference type="SUPFAM" id="SSF52833">
    <property type="entry name" value="Thioredoxin-like"/>
    <property type="match status" value="1"/>
</dbReference>